<accession>A0AAN0JXB8</accession>
<evidence type="ECO:0000259" key="9">
    <source>
        <dbReference type="PROSITE" id="PS51837"/>
    </source>
</evidence>
<keyword evidence="7 8" id="KW-0472">Membrane</keyword>
<protein>
    <recommendedName>
        <fullName evidence="9">LITAF domain-containing protein</fullName>
    </recommendedName>
</protein>
<dbReference type="GO" id="GO:0008270">
    <property type="term" value="F:zinc ion binding"/>
    <property type="evidence" value="ECO:0007669"/>
    <property type="project" value="TreeGrafter"/>
</dbReference>
<dbReference type="Proteomes" id="UP000007879">
    <property type="component" value="Unassembled WGS sequence"/>
</dbReference>
<feature type="domain" description="LITAF" evidence="9">
    <location>
        <begin position="1"/>
        <end position="73"/>
    </location>
</feature>
<evidence type="ECO:0000256" key="6">
    <source>
        <dbReference type="ARBA" id="ARBA00022833"/>
    </source>
</evidence>
<dbReference type="EnsemblMetazoa" id="XM_020005994.1">
    <property type="protein sequence ID" value="XP_019861553.1"/>
    <property type="gene ID" value="LOC105316471"/>
</dbReference>
<keyword evidence="6" id="KW-0862">Zinc</keyword>
<keyword evidence="8" id="KW-0812">Transmembrane</keyword>
<evidence type="ECO:0000256" key="5">
    <source>
        <dbReference type="ARBA" id="ARBA00022723"/>
    </source>
</evidence>
<dbReference type="KEGG" id="aqu:105316471"/>
<organism evidence="10 11">
    <name type="scientific">Amphimedon queenslandica</name>
    <name type="common">Sponge</name>
    <dbReference type="NCBI Taxonomy" id="400682"/>
    <lineage>
        <taxon>Eukaryota</taxon>
        <taxon>Metazoa</taxon>
        <taxon>Porifera</taxon>
        <taxon>Demospongiae</taxon>
        <taxon>Heteroscleromorpha</taxon>
        <taxon>Haplosclerida</taxon>
        <taxon>Niphatidae</taxon>
        <taxon>Amphimedon</taxon>
    </lineage>
</organism>
<name>A0AAN0JXB8_AMPQE</name>
<dbReference type="SMART" id="SM00714">
    <property type="entry name" value="LITAF"/>
    <property type="match status" value="1"/>
</dbReference>
<dbReference type="GeneID" id="105316471"/>
<evidence type="ECO:0000256" key="3">
    <source>
        <dbReference type="ARBA" id="ARBA00004630"/>
    </source>
</evidence>
<evidence type="ECO:0000256" key="1">
    <source>
        <dbReference type="ARBA" id="ARBA00004414"/>
    </source>
</evidence>
<dbReference type="Pfam" id="PF10601">
    <property type="entry name" value="zf-LITAF-like"/>
    <property type="match status" value="1"/>
</dbReference>
<evidence type="ECO:0000313" key="10">
    <source>
        <dbReference type="EnsemblMetazoa" id="XP_019861553.1"/>
    </source>
</evidence>
<evidence type="ECO:0000256" key="8">
    <source>
        <dbReference type="SAM" id="Phobius"/>
    </source>
</evidence>
<evidence type="ECO:0000256" key="4">
    <source>
        <dbReference type="ARBA" id="ARBA00005975"/>
    </source>
</evidence>
<dbReference type="GO" id="GO:0031902">
    <property type="term" value="C:late endosome membrane"/>
    <property type="evidence" value="ECO:0007669"/>
    <property type="project" value="UniProtKB-SubCell"/>
</dbReference>
<evidence type="ECO:0000256" key="2">
    <source>
        <dbReference type="ARBA" id="ARBA00004481"/>
    </source>
</evidence>
<keyword evidence="11" id="KW-1185">Reference proteome</keyword>
<comment type="similarity">
    <text evidence="4">Belongs to the CDIP1/LITAF family.</text>
</comment>
<sequence length="76" mass="8858">FDQFPVYAQCPNCHRRVLTHVEYKSGRITLIFTILLCLLGLWCCIFLPLCISACKDVVHVCPDCHSRIGTYKRWKN</sequence>
<reference evidence="11" key="1">
    <citation type="journal article" date="2010" name="Nature">
        <title>The Amphimedon queenslandica genome and the evolution of animal complexity.</title>
        <authorList>
            <person name="Srivastava M."/>
            <person name="Simakov O."/>
            <person name="Chapman J."/>
            <person name="Fahey B."/>
            <person name="Gauthier M.E."/>
            <person name="Mitros T."/>
            <person name="Richards G.S."/>
            <person name="Conaco C."/>
            <person name="Dacre M."/>
            <person name="Hellsten U."/>
            <person name="Larroux C."/>
            <person name="Putnam N.H."/>
            <person name="Stanke M."/>
            <person name="Adamska M."/>
            <person name="Darling A."/>
            <person name="Degnan S.M."/>
            <person name="Oakley T.H."/>
            <person name="Plachetzki D.C."/>
            <person name="Zhai Y."/>
            <person name="Adamski M."/>
            <person name="Calcino A."/>
            <person name="Cummins S.F."/>
            <person name="Goodstein D.M."/>
            <person name="Harris C."/>
            <person name="Jackson D.J."/>
            <person name="Leys S.P."/>
            <person name="Shu S."/>
            <person name="Woodcroft B.J."/>
            <person name="Vervoort M."/>
            <person name="Kosik K.S."/>
            <person name="Manning G."/>
            <person name="Degnan B.M."/>
            <person name="Rokhsar D.S."/>
        </authorList>
    </citation>
    <scope>NUCLEOTIDE SEQUENCE [LARGE SCALE GENOMIC DNA]</scope>
</reference>
<comment type="subcellular location">
    <subcellularLocation>
        <location evidence="2">Endosome membrane</location>
        <topology evidence="2">Peripheral membrane protein</topology>
    </subcellularLocation>
    <subcellularLocation>
        <location evidence="1">Late endosome membrane</location>
    </subcellularLocation>
    <subcellularLocation>
        <location evidence="3">Lysosome membrane</location>
        <topology evidence="3">Peripheral membrane protein</topology>
        <orientation evidence="3">Cytoplasmic side</orientation>
    </subcellularLocation>
</comment>
<dbReference type="InterPro" id="IPR037519">
    <property type="entry name" value="LITAF_fam"/>
</dbReference>
<keyword evidence="8" id="KW-1133">Transmembrane helix</keyword>
<evidence type="ECO:0000256" key="7">
    <source>
        <dbReference type="ARBA" id="ARBA00023136"/>
    </source>
</evidence>
<dbReference type="PANTHER" id="PTHR23292:SF6">
    <property type="entry name" value="FI16602P1-RELATED"/>
    <property type="match status" value="1"/>
</dbReference>
<dbReference type="RefSeq" id="XP_019861553.1">
    <property type="nucleotide sequence ID" value="XM_020005994.1"/>
</dbReference>
<evidence type="ECO:0000313" key="11">
    <source>
        <dbReference type="Proteomes" id="UP000007879"/>
    </source>
</evidence>
<dbReference type="PROSITE" id="PS51837">
    <property type="entry name" value="LITAF"/>
    <property type="match status" value="1"/>
</dbReference>
<proteinExistence type="inferred from homology"/>
<reference evidence="10" key="2">
    <citation type="submission" date="2024-06" db="UniProtKB">
        <authorList>
            <consortium name="EnsemblMetazoa"/>
        </authorList>
    </citation>
    <scope>IDENTIFICATION</scope>
</reference>
<dbReference type="InterPro" id="IPR006629">
    <property type="entry name" value="LITAF"/>
</dbReference>
<dbReference type="AlphaFoldDB" id="A0AAN0JXB8"/>
<keyword evidence="5" id="KW-0479">Metal-binding</keyword>
<dbReference type="PANTHER" id="PTHR23292">
    <property type="entry name" value="LIPOPOLYSACCHARIDE-INDUCED TUMOR NECROSIS FACTOR-ALPHA FACTOR"/>
    <property type="match status" value="1"/>
</dbReference>
<dbReference type="GO" id="GO:0005765">
    <property type="term" value="C:lysosomal membrane"/>
    <property type="evidence" value="ECO:0007669"/>
    <property type="project" value="UniProtKB-SubCell"/>
</dbReference>
<feature type="transmembrane region" description="Helical" evidence="8">
    <location>
        <begin position="28"/>
        <end position="49"/>
    </location>
</feature>